<protein>
    <submittedName>
        <fullName evidence="1">Uncharacterized protein</fullName>
    </submittedName>
</protein>
<comment type="caution">
    <text evidence="1">The sequence shown here is derived from an EMBL/GenBank/DDBJ whole genome shotgun (WGS) entry which is preliminary data.</text>
</comment>
<dbReference type="AlphaFoldDB" id="A0A0R0LWI0"/>
<dbReference type="EMBL" id="LGUB01000240">
    <property type="protein sequence ID" value="KRH93715.1"/>
    <property type="molecule type" value="Genomic_DNA"/>
</dbReference>
<gene>
    <name evidence="1" type="ORF">M153_6290005018</name>
</gene>
<organism evidence="1 2">
    <name type="scientific">Pseudoloma neurophilia</name>
    <dbReference type="NCBI Taxonomy" id="146866"/>
    <lineage>
        <taxon>Eukaryota</taxon>
        <taxon>Fungi</taxon>
        <taxon>Fungi incertae sedis</taxon>
        <taxon>Microsporidia</taxon>
        <taxon>Pseudoloma</taxon>
    </lineage>
</organism>
<keyword evidence="2" id="KW-1185">Reference proteome</keyword>
<evidence type="ECO:0000313" key="1">
    <source>
        <dbReference type="EMBL" id="KRH93715.1"/>
    </source>
</evidence>
<evidence type="ECO:0000313" key="2">
    <source>
        <dbReference type="Proteomes" id="UP000051530"/>
    </source>
</evidence>
<sequence>CARMYREKLFRLAVDHIVVCKKGQPFDGLYTDSNFEKANQGLLKK</sequence>
<feature type="non-terminal residue" evidence="1">
    <location>
        <position position="1"/>
    </location>
</feature>
<accession>A0A0R0LWI0</accession>
<reference evidence="1 2" key="1">
    <citation type="submission" date="2015-07" db="EMBL/GenBank/DDBJ databases">
        <title>The genome of Pseudoloma neurophilia, a relevant intracellular parasite of the zebrafish.</title>
        <authorList>
            <person name="Ndikumana S."/>
            <person name="Pelin A."/>
            <person name="Sanders J."/>
            <person name="Corradi N."/>
        </authorList>
    </citation>
    <scope>NUCLEOTIDE SEQUENCE [LARGE SCALE GENOMIC DNA]</scope>
    <source>
        <strain evidence="1 2">MK1</strain>
    </source>
</reference>
<dbReference type="Proteomes" id="UP000051530">
    <property type="component" value="Unassembled WGS sequence"/>
</dbReference>
<name>A0A0R0LWI0_9MICR</name>
<dbReference type="VEuPathDB" id="MicrosporidiaDB:M153_6290005018"/>
<proteinExistence type="predicted"/>